<feature type="transmembrane region" description="Helical" evidence="1">
    <location>
        <begin position="31"/>
        <end position="53"/>
    </location>
</feature>
<sequence>MMNWDNTVLVVCGVMVLIAIYFEYRRANKQYLVLRIVVVMLAFVGLLGLIYPFKYTAAVKANGKPKILLTEGFNKDSLASYDSIFTTDPAVHQQYPKAKLVTTASDLATDSTHLSPVKILGYGFDATSLNELKGNLLSFLPSPIPDGFITANWSTELKTGRAFIVQGIYKNTTDKPYQLYLDGLNTHLDSTTIKPGTNTSFALKTTPKHASKAVYKLTVMDGRDTVESQNIPVYIEPAQPIKVMMLSSSPDFEVKFLKDWLTSKGYGVASRTDISKGKFGQDFVNVDQADLSKLSPSMLSKFDAVISDLSSVSSLSTAESNYLQNEISQKGLGLIIRSDSMDKKNGWLQRSFPLIRSGNAPLKPSVLAIAGSMRTAKLNIAPDRIGLKNHSRALVTDDQGKALTASVLSGSGRLIFTTLNDTYTWALSGNKVDYANIWSALLDEALRKLPLNKTWQVDTRIPMPGQQVSITYEGQFPANGVVINQDRVYAAQDASMPFRQSFIYWPEHAGWQQIKPENGTPFWWYAWPKASWKSIVAAQRIAATQKFVDQNKATIGGSHQVNVKTKIPISKIWFFILFLVAATFLWAESKFFSS</sequence>
<comment type="caution">
    <text evidence="2">The sequence shown here is derived from an EMBL/GenBank/DDBJ whole genome shotgun (WGS) entry which is preliminary data.</text>
</comment>
<name>A0A929PWV8_9SPHI</name>
<evidence type="ECO:0000256" key="1">
    <source>
        <dbReference type="SAM" id="Phobius"/>
    </source>
</evidence>
<dbReference type="Proteomes" id="UP000622475">
    <property type="component" value="Unassembled WGS sequence"/>
</dbReference>
<dbReference type="AlphaFoldDB" id="A0A929PWV8"/>
<feature type="transmembrane region" description="Helical" evidence="1">
    <location>
        <begin position="6"/>
        <end position="24"/>
    </location>
</feature>
<keyword evidence="3" id="KW-1185">Reference proteome</keyword>
<organism evidence="2 3">
    <name type="scientific">Mucilaginibacter myungsuensis</name>
    <dbReference type="NCBI Taxonomy" id="649104"/>
    <lineage>
        <taxon>Bacteria</taxon>
        <taxon>Pseudomonadati</taxon>
        <taxon>Bacteroidota</taxon>
        <taxon>Sphingobacteriia</taxon>
        <taxon>Sphingobacteriales</taxon>
        <taxon>Sphingobacteriaceae</taxon>
        <taxon>Mucilaginibacter</taxon>
    </lineage>
</organism>
<dbReference type="PANTHER" id="PTHR37947:SF1">
    <property type="entry name" value="BLL2462 PROTEIN"/>
    <property type="match status" value="1"/>
</dbReference>
<keyword evidence="1" id="KW-0472">Membrane</keyword>
<evidence type="ECO:0000313" key="2">
    <source>
        <dbReference type="EMBL" id="MBE9662539.1"/>
    </source>
</evidence>
<protein>
    <submittedName>
        <fullName evidence="2">Uncharacterized protein</fullName>
    </submittedName>
</protein>
<keyword evidence="1" id="KW-0812">Transmembrane</keyword>
<dbReference type="RefSeq" id="WP_194111757.1">
    <property type="nucleotide sequence ID" value="NZ_JADFFL010000004.1"/>
</dbReference>
<feature type="transmembrane region" description="Helical" evidence="1">
    <location>
        <begin position="572"/>
        <end position="589"/>
    </location>
</feature>
<reference evidence="2" key="1">
    <citation type="submission" date="2020-10" db="EMBL/GenBank/DDBJ databases">
        <title>Mucilaginibacter mali sp. nov., isolated from rhizosphere soil of apple orchard.</title>
        <authorList>
            <person name="Lee J.-S."/>
            <person name="Kim H.S."/>
            <person name="Kim J.-S."/>
        </authorList>
    </citation>
    <scope>NUCLEOTIDE SEQUENCE</scope>
    <source>
        <strain evidence="2">KCTC 22746</strain>
    </source>
</reference>
<evidence type="ECO:0000313" key="3">
    <source>
        <dbReference type="Proteomes" id="UP000622475"/>
    </source>
</evidence>
<gene>
    <name evidence="2" type="ORF">IRJ16_11655</name>
</gene>
<accession>A0A929PWV8</accession>
<keyword evidence="1" id="KW-1133">Transmembrane helix</keyword>
<dbReference type="PANTHER" id="PTHR37947">
    <property type="entry name" value="BLL2462 PROTEIN"/>
    <property type="match status" value="1"/>
</dbReference>
<dbReference type="EMBL" id="JADFFL010000004">
    <property type="protein sequence ID" value="MBE9662539.1"/>
    <property type="molecule type" value="Genomic_DNA"/>
</dbReference>
<proteinExistence type="predicted"/>